<organism evidence="3 4">
    <name type="scientific">Sharpea porci</name>
    <dbReference type="NCBI Taxonomy" id="2652286"/>
    <lineage>
        <taxon>Bacteria</taxon>
        <taxon>Bacillati</taxon>
        <taxon>Bacillota</taxon>
        <taxon>Erysipelotrichia</taxon>
        <taxon>Erysipelotrichales</taxon>
        <taxon>Coprobacillaceae</taxon>
        <taxon>Sharpea</taxon>
    </lineage>
</organism>
<protein>
    <submittedName>
        <fullName evidence="3">Type II toxin-antitoxin system YafQ family toxin</fullName>
    </submittedName>
</protein>
<accession>A0A844FT74</accession>
<dbReference type="EMBL" id="VUNM01000010">
    <property type="protein sequence ID" value="MST89127.1"/>
    <property type="molecule type" value="Genomic_DNA"/>
</dbReference>
<dbReference type="GO" id="GO:0006415">
    <property type="term" value="P:translational termination"/>
    <property type="evidence" value="ECO:0007669"/>
    <property type="project" value="TreeGrafter"/>
</dbReference>
<dbReference type="PANTHER" id="PTHR40588:SF1">
    <property type="entry name" value="MRNA INTERFERASE TOXIN YAFQ"/>
    <property type="match status" value="1"/>
</dbReference>
<evidence type="ECO:0000313" key="3">
    <source>
        <dbReference type="EMBL" id="MST89127.1"/>
    </source>
</evidence>
<feature type="active site" description="Proton donor" evidence="2">
    <location>
        <position position="87"/>
    </location>
</feature>
<dbReference type="Pfam" id="PF15738">
    <property type="entry name" value="YafQ_toxin"/>
    <property type="match status" value="1"/>
</dbReference>
<dbReference type="InterPro" id="IPR004386">
    <property type="entry name" value="Toxin_YafQ-like"/>
</dbReference>
<evidence type="ECO:0000256" key="2">
    <source>
        <dbReference type="PIRSR" id="PIRSR006156-1"/>
    </source>
</evidence>
<evidence type="ECO:0000256" key="1">
    <source>
        <dbReference type="ARBA" id="ARBA00022649"/>
    </source>
</evidence>
<dbReference type="AlphaFoldDB" id="A0A844FT74"/>
<gene>
    <name evidence="3" type="ORF">FYJ79_06005</name>
</gene>
<proteinExistence type="predicted"/>
<name>A0A844FT74_9FIRM</name>
<keyword evidence="4" id="KW-1185">Reference proteome</keyword>
<dbReference type="Proteomes" id="UP000442619">
    <property type="component" value="Unassembled WGS sequence"/>
</dbReference>
<dbReference type="NCBIfam" id="TIGR02385">
    <property type="entry name" value="RelE_StbE"/>
    <property type="match status" value="1"/>
</dbReference>
<keyword evidence="1" id="KW-1277">Toxin-antitoxin system</keyword>
<dbReference type="GO" id="GO:0006402">
    <property type="term" value="P:mRNA catabolic process"/>
    <property type="evidence" value="ECO:0007669"/>
    <property type="project" value="TreeGrafter"/>
</dbReference>
<sequence length="93" mass="10966">MLLKVKFTSAYKKSYKRMKKRGLDLNLLDDVVDCLRQGKVLEEKYHDHELKGNLKGFRECHIQPDWLLIYLIEYDIITLTLVDTGSHSDLLNK</sequence>
<dbReference type="GO" id="GO:0004521">
    <property type="term" value="F:RNA endonuclease activity"/>
    <property type="evidence" value="ECO:0007669"/>
    <property type="project" value="TreeGrafter"/>
</dbReference>
<dbReference type="InterPro" id="IPR035093">
    <property type="entry name" value="RelE/ParE_toxin_dom_sf"/>
</dbReference>
<comment type="caution">
    <text evidence="3">The sequence shown here is derived from an EMBL/GenBank/DDBJ whole genome shotgun (WGS) entry which is preliminary data.</text>
</comment>
<dbReference type="Gene3D" id="3.30.2310.20">
    <property type="entry name" value="RelE-like"/>
    <property type="match status" value="1"/>
</dbReference>
<dbReference type="InterPro" id="IPR007712">
    <property type="entry name" value="RelE/ParE_toxin"/>
</dbReference>
<evidence type="ECO:0000313" key="4">
    <source>
        <dbReference type="Proteomes" id="UP000442619"/>
    </source>
</evidence>
<reference evidence="3 4" key="1">
    <citation type="submission" date="2019-08" db="EMBL/GenBank/DDBJ databases">
        <title>In-depth cultivation of the pig gut microbiome towards novel bacterial diversity and tailored functional studies.</title>
        <authorList>
            <person name="Wylensek D."/>
            <person name="Hitch T.C.A."/>
            <person name="Clavel T."/>
        </authorList>
    </citation>
    <scope>NUCLEOTIDE SEQUENCE [LARGE SCALE GENOMIC DNA]</scope>
    <source>
        <strain evidence="3 4">CA-Schmier-601-WT-3</strain>
    </source>
</reference>
<dbReference type="PIRSF" id="PIRSF006156">
    <property type="entry name" value="YafQ"/>
    <property type="match status" value="1"/>
</dbReference>
<dbReference type="PANTHER" id="PTHR40588">
    <property type="entry name" value="MRNA INTERFERASE TOXIN YAFQ"/>
    <property type="match status" value="1"/>
</dbReference>
<dbReference type="SUPFAM" id="SSF143011">
    <property type="entry name" value="RelE-like"/>
    <property type="match status" value="1"/>
</dbReference>
<dbReference type="RefSeq" id="WP_154515436.1">
    <property type="nucleotide sequence ID" value="NZ_JAQXUV010000032.1"/>
</dbReference>